<dbReference type="InterPro" id="IPR016156">
    <property type="entry name" value="FAD/NAD-linked_Rdtase_dimer_sf"/>
</dbReference>
<dbReference type="SUPFAM" id="SSF64307">
    <property type="entry name" value="SirA-like"/>
    <property type="match status" value="1"/>
</dbReference>
<dbReference type="Proteomes" id="UP000435649">
    <property type="component" value="Unassembled WGS sequence"/>
</dbReference>
<dbReference type="PRINTS" id="PR00368">
    <property type="entry name" value="FADPNR"/>
</dbReference>
<dbReference type="SUPFAM" id="SSF51905">
    <property type="entry name" value="FAD/NAD(P)-binding domain"/>
    <property type="match status" value="1"/>
</dbReference>
<dbReference type="GO" id="GO:0016491">
    <property type="term" value="F:oxidoreductase activity"/>
    <property type="evidence" value="ECO:0007669"/>
    <property type="project" value="UniProtKB-KW"/>
</dbReference>
<dbReference type="EMBL" id="VUNS01000013">
    <property type="protein sequence ID" value="MST97913.1"/>
    <property type="molecule type" value="Genomic_DNA"/>
</dbReference>
<dbReference type="InterPro" id="IPR032836">
    <property type="entry name" value="DsrE2-like"/>
</dbReference>
<dbReference type="Gene3D" id="3.30.110.40">
    <property type="entry name" value="TusA-like domain"/>
    <property type="match status" value="1"/>
</dbReference>
<dbReference type="InterPro" id="IPR036188">
    <property type="entry name" value="FAD/NAD-bd_sf"/>
</dbReference>
<keyword evidence="7" id="KW-0472">Membrane</keyword>
<dbReference type="SUPFAM" id="SSF55424">
    <property type="entry name" value="FAD/NAD-linked reductases, dimerisation (C-terminal) domain"/>
    <property type="match status" value="1"/>
</dbReference>
<dbReference type="Gene3D" id="3.40.1260.10">
    <property type="entry name" value="DsrEFH-like"/>
    <property type="match status" value="1"/>
</dbReference>
<evidence type="ECO:0000256" key="1">
    <source>
        <dbReference type="ARBA" id="ARBA00001974"/>
    </source>
</evidence>
<evidence type="ECO:0000313" key="9">
    <source>
        <dbReference type="EMBL" id="MST97913.1"/>
    </source>
</evidence>
<dbReference type="SUPFAM" id="SSF75169">
    <property type="entry name" value="DsrEFH-like"/>
    <property type="match status" value="1"/>
</dbReference>
<feature type="transmembrane region" description="Helical" evidence="7">
    <location>
        <begin position="661"/>
        <end position="685"/>
    </location>
</feature>
<dbReference type="InterPro" id="IPR001763">
    <property type="entry name" value="Rhodanese-like_dom"/>
</dbReference>
<dbReference type="InterPro" id="IPR050260">
    <property type="entry name" value="FAD-bd_OxRdtase"/>
</dbReference>
<dbReference type="PRINTS" id="PR00411">
    <property type="entry name" value="PNDRDTASEI"/>
</dbReference>
<comment type="similarity">
    <text evidence="2">Belongs to the class-III pyridine nucleotide-disulfide oxidoreductase family.</text>
</comment>
<keyword evidence="5" id="KW-0560">Oxidoreductase</keyword>
<feature type="domain" description="Rhodanese" evidence="8">
    <location>
        <begin position="457"/>
        <end position="544"/>
    </location>
</feature>
<evidence type="ECO:0000256" key="3">
    <source>
        <dbReference type="ARBA" id="ARBA00022630"/>
    </source>
</evidence>
<dbReference type="SUPFAM" id="SSF52821">
    <property type="entry name" value="Rhodanese/Cell cycle control phosphatase"/>
    <property type="match status" value="1"/>
</dbReference>
<dbReference type="SMART" id="SM00450">
    <property type="entry name" value="RHOD"/>
    <property type="match status" value="1"/>
</dbReference>
<name>A0A844G435_9BACT</name>
<dbReference type="InterPro" id="IPR004099">
    <property type="entry name" value="Pyr_nucl-diS_OxRdtase_dimer"/>
</dbReference>
<protein>
    <recommendedName>
        <fullName evidence="8">Rhodanese domain-containing protein</fullName>
    </recommendedName>
</protein>
<keyword evidence="6" id="KW-0676">Redox-active center</keyword>
<dbReference type="InterPro" id="IPR023753">
    <property type="entry name" value="FAD/NAD-binding_dom"/>
</dbReference>
<dbReference type="InterPro" id="IPR036873">
    <property type="entry name" value="Rhodanese-like_dom_sf"/>
</dbReference>
<dbReference type="RefSeq" id="WP_154419019.1">
    <property type="nucleotide sequence ID" value="NZ_VUNS01000013.1"/>
</dbReference>
<dbReference type="Pfam" id="PF02852">
    <property type="entry name" value="Pyr_redox_dim"/>
    <property type="match status" value="1"/>
</dbReference>
<dbReference type="Pfam" id="PF13686">
    <property type="entry name" value="DrsE_2"/>
    <property type="match status" value="1"/>
</dbReference>
<evidence type="ECO:0000256" key="5">
    <source>
        <dbReference type="ARBA" id="ARBA00023002"/>
    </source>
</evidence>
<dbReference type="InterPro" id="IPR027396">
    <property type="entry name" value="DsrEFH-like"/>
</dbReference>
<dbReference type="InterPro" id="IPR001455">
    <property type="entry name" value="TusA-like"/>
</dbReference>
<dbReference type="PROSITE" id="PS50206">
    <property type="entry name" value="RHODANESE_3"/>
    <property type="match status" value="1"/>
</dbReference>
<evidence type="ECO:0000256" key="2">
    <source>
        <dbReference type="ARBA" id="ARBA00009130"/>
    </source>
</evidence>
<gene>
    <name evidence="9" type="ORF">FYJ85_12780</name>
</gene>
<keyword evidence="4" id="KW-0274">FAD</keyword>
<dbReference type="Pfam" id="PF01206">
    <property type="entry name" value="TusA"/>
    <property type="match status" value="1"/>
</dbReference>
<evidence type="ECO:0000256" key="6">
    <source>
        <dbReference type="ARBA" id="ARBA00023284"/>
    </source>
</evidence>
<evidence type="ECO:0000256" key="7">
    <source>
        <dbReference type="SAM" id="Phobius"/>
    </source>
</evidence>
<keyword evidence="7" id="KW-0812">Transmembrane</keyword>
<evidence type="ECO:0000256" key="4">
    <source>
        <dbReference type="ARBA" id="ARBA00022827"/>
    </source>
</evidence>
<dbReference type="Pfam" id="PF07992">
    <property type="entry name" value="Pyr_redox_2"/>
    <property type="match status" value="1"/>
</dbReference>
<comment type="cofactor">
    <cofactor evidence="1">
        <name>FAD</name>
        <dbReference type="ChEBI" id="CHEBI:57692"/>
    </cofactor>
</comment>
<evidence type="ECO:0000313" key="10">
    <source>
        <dbReference type="Proteomes" id="UP000435649"/>
    </source>
</evidence>
<evidence type="ECO:0000259" key="8">
    <source>
        <dbReference type="PROSITE" id="PS50206"/>
    </source>
</evidence>
<accession>A0A844G435</accession>
<keyword evidence="10" id="KW-1185">Reference proteome</keyword>
<dbReference type="PROSITE" id="PS01148">
    <property type="entry name" value="UPF0033"/>
    <property type="match status" value="1"/>
</dbReference>
<comment type="caution">
    <text evidence="9">The sequence shown here is derived from an EMBL/GenBank/DDBJ whole genome shotgun (WGS) entry which is preliminary data.</text>
</comment>
<dbReference type="InterPro" id="IPR036868">
    <property type="entry name" value="TusA-like_sf"/>
</dbReference>
<reference evidence="9 10" key="1">
    <citation type="submission" date="2019-08" db="EMBL/GenBank/DDBJ databases">
        <title>In-depth cultivation of the pig gut microbiome towards novel bacterial diversity and tailored functional studies.</title>
        <authorList>
            <person name="Wylensek D."/>
            <person name="Hitch T.C.A."/>
            <person name="Clavel T."/>
        </authorList>
    </citation>
    <scope>NUCLEOTIDE SEQUENCE [LARGE SCALE GENOMIC DNA]</scope>
    <source>
        <strain evidence="9 10">BBE-744-WT-12</strain>
    </source>
</reference>
<organism evidence="9 10">
    <name type="scientific">Victivallis lenta</name>
    <dbReference type="NCBI Taxonomy" id="2606640"/>
    <lineage>
        <taxon>Bacteria</taxon>
        <taxon>Pseudomonadati</taxon>
        <taxon>Lentisphaerota</taxon>
        <taxon>Lentisphaeria</taxon>
        <taxon>Victivallales</taxon>
        <taxon>Victivallaceae</taxon>
        <taxon>Victivallis</taxon>
    </lineage>
</organism>
<dbReference type="AlphaFoldDB" id="A0A844G435"/>
<keyword evidence="7" id="KW-1133">Transmembrane helix</keyword>
<proteinExistence type="inferred from homology"/>
<dbReference type="Pfam" id="PF00581">
    <property type="entry name" value="Rhodanese"/>
    <property type="match status" value="1"/>
</dbReference>
<dbReference type="PANTHER" id="PTHR43429:SF1">
    <property type="entry name" value="NAD(P)H SULFUR OXIDOREDUCTASE (COA-DEPENDENT)"/>
    <property type="match status" value="1"/>
</dbReference>
<keyword evidence="3" id="KW-0285">Flavoprotein</keyword>
<dbReference type="Gene3D" id="3.50.50.60">
    <property type="entry name" value="FAD/NAD(P)-binding domain"/>
    <property type="match status" value="2"/>
</dbReference>
<sequence length="801" mass="85158">MKTLIIGGVAAGAGAAARLRRLDESMEIILLERGSYISYANCGLPYHLGGVIPERDSLLVMPEKKFRAWFNIEIRTRNEAIAVDRVRKTVAVRRADGSEYEESYDKLLLATGSRPAAPELPGGDDFRIHPLWTIPDMDALGALAADGARKALVVGGGFIGLEAAENLRRRGLEVTVVQHSGHVLPSIDREMAWLLGAELAADGVDVRLNAELTGFRKEGDSLYACLKDGSELAADLVVMSVGVKPNSELAGAAGLELGPRGHIVVNEYLQTSDPDIYAAGDAVEVTDCVSGRKTAIPLAGPANRQGRIAADNIAGNSRAYRGSWGASVIKVGSLTAAAVGLTETKLRQLGLDYHRIYTHPASNASYYPGGAQLHMKLLFGSDGKILGAQAVGAKGADKRIDVIGAAMQSGRTAPELAELELAYAPPFNSAKDPVNFLGMIAQNVLDGMTEPAYADSIPADALVVDVREEAEHQAGAIPGAVNIPLGQLRGRLGELDRSRELIVSCQVGLRGYLAERILKQNGFRVRNLSGGYLTWKYMHAEVPAPARKNAVPPPQVPSAVAGRTLDVRTLACPGPVVRLKGEMEKLAAGETLRLLAAPSFAPDLEAWSRSSGNELVAMERKGDHLEALLRKGGTAPEAAPVSLSGGHRAAIVLFSNDLDKAMAALIIACGMAASGAKVGIFFTFWGLSVLRRNPAPAVPKGFLSRMFGWMLPKGAAKLALSKMNMAGIGTAMMKDVMKRQNVTSLPELLEQARQLGVRFVACEMAMNVMGITREELVEVDEVAGVASFVGMAKESNNTLFI</sequence>
<dbReference type="Gene3D" id="3.40.250.10">
    <property type="entry name" value="Rhodanese-like domain"/>
    <property type="match status" value="1"/>
</dbReference>
<dbReference type="PANTHER" id="PTHR43429">
    <property type="entry name" value="PYRIDINE NUCLEOTIDE-DISULFIDE OXIDOREDUCTASE DOMAIN-CONTAINING"/>
    <property type="match status" value="1"/>
</dbReference>